<comment type="caution">
    <text evidence="2">The sequence shown here is derived from an EMBL/GenBank/DDBJ whole genome shotgun (WGS) entry which is preliminary data.</text>
</comment>
<name>A0A6G1E6A7_9ORYZ</name>
<evidence type="ECO:0000256" key="1">
    <source>
        <dbReference type="SAM" id="MobiDB-lite"/>
    </source>
</evidence>
<reference evidence="2 3" key="1">
    <citation type="submission" date="2019-11" db="EMBL/GenBank/DDBJ databases">
        <title>Whole genome sequence of Oryza granulata.</title>
        <authorList>
            <person name="Li W."/>
        </authorList>
    </citation>
    <scope>NUCLEOTIDE SEQUENCE [LARGE SCALE GENOMIC DNA]</scope>
    <source>
        <strain evidence="3">cv. Menghai</strain>
        <tissue evidence="2">Leaf</tissue>
    </source>
</reference>
<feature type="region of interest" description="Disordered" evidence="1">
    <location>
        <begin position="1"/>
        <end position="35"/>
    </location>
</feature>
<evidence type="ECO:0000313" key="2">
    <source>
        <dbReference type="EMBL" id="KAF0920318.1"/>
    </source>
</evidence>
<evidence type="ECO:0008006" key="4">
    <source>
        <dbReference type="Google" id="ProtNLM"/>
    </source>
</evidence>
<organism evidence="2 3">
    <name type="scientific">Oryza meyeriana var. granulata</name>
    <dbReference type="NCBI Taxonomy" id="110450"/>
    <lineage>
        <taxon>Eukaryota</taxon>
        <taxon>Viridiplantae</taxon>
        <taxon>Streptophyta</taxon>
        <taxon>Embryophyta</taxon>
        <taxon>Tracheophyta</taxon>
        <taxon>Spermatophyta</taxon>
        <taxon>Magnoliopsida</taxon>
        <taxon>Liliopsida</taxon>
        <taxon>Poales</taxon>
        <taxon>Poaceae</taxon>
        <taxon>BOP clade</taxon>
        <taxon>Oryzoideae</taxon>
        <taxon>Oryzeae</taxon>
        <taxon>Oryzinae</taxon>
        <taxon>Oryza</taxon>
        <taxon>Oryza meyeriana</taxon>
    </lineage>
</organism>
<gene>
    <name evidence="2" type="ORF">E2562_034797</name>
</gene>
<dbReference type="AlphaFoldDB" id="A0A6G1E6A7"/>
<keyword evidence="3" id="KW-1185">Reference proteome</keyword>
<accession>A0A6G1E6A7</accession>
<sequence>MGGSRHRRATDRGRRLGTAMTSRDGRTRNGETVAGEQTWRWHWMWTTAMTPVLRKERGTEAPMGLAHGGDGRWWDGAQIDLQGGGAEGSRGNRGADDARH</sequence>
<evidence type="ECO:0000313" key="3">
    <source>
        <dbReference type="Proteomes" id="UP000479710"/>
    </source>
</evidence>
<proteinExistence type="predicted"/>
<dbReference type="EMBL" id="SPHZ02000005">
    <property type="protein sequence ID" value="KAF0920318.1"/>
    <property type="molecule type" value="Genomic_DNA"/>
</dbReference>
<feature type="region of interest" description="Disordered" evidence="1">
    <location>
        <begin position="61"/>
        <end position="100"/>
    </location>
</feature>
<dbReference type="Proteomes" id="UP000479710">
    <property type="component" value="Unassembled WGS sequence"/>
</dbReference>
<protein>
    <recommendedName>
        <fullName evidence="4">DUF834 domain-containing protein</fullName>
    </recommendedName>
</protein>